<organism evidence="3 4">
    <name type="scientific">Artemisia annua</name>
    <name type="common">Sweet wormwood</name>
    <dbReference type="NCBI Taxonomy" id="35608"/>
    <lineage>
        <taxon>Eukaryota</taxon>
        <taxon>Viridiplantae</taxon>
        <taxon>Streptophyta</taxon>
        <taxon>Embryophyta</taxon>
        <taxon>Tracheophyta</taxon>
        <taxon>Spermatophyta</taxon>
        <taxon>Magnoliopsida</taxon>
        <taxon>eudicotyledons</taxon>
        <taxon>Gunneridae</taxon>
        <taxon>Pentapetalae</taxon>
        <taxon>asterids</taxon>
        <taxon>campanulids</taxon>
        <taxon>Asterales</taxon>
        <taxon>Asteraceae</taxon>
        <taxon>Asteroideae</taxon>
        <taxon>Anthemideae</taxon>
        <taxon>Artemisiinae</taxon>
        <taxon>Artemisia</taxon>
    </lineage>
</organism>
<dbReference type="OrthoDB" id="1936010at2759"/>
<feature type="compositionally biased region" description="Polar residues" evidence="1">
    <location>
        <begin position="117"/>
        <end position="130"/>
    </location>
</feature>
<name>A0A2U1L0W1_ARTAN</name>
<evidence type="ECO:0000256" key="1">
    <source>
        <dbReference type="SAM" id="MobiDB-lite"/>
    </source>
</evidence>
<dbReference type="PANTHER" id="PTHR34663">
    <property type="entry name" value="OS06G0637400 PROTEIN"/>
    <property type="match status" value="1"/>
</dbReference>
<evidence type="ECO:0000313" key="3">
    <source>
        <dbReference type="EMBL" id="PWA42628.1"/>
    </source>
</evidence>
<feature type="region of interest" description="Disordered" evidence="1">
    <location>
        <begin position="79"/>
        <end position="137"/>
    </location>
</feature>
<feature type="signal peptide" evidence="2">
    <location>
        <begin position="1"/>
        <end position="24"/>
    </location>
</feature>
<evidence type="ECO:0000256" key="2">
    <source>
        <dbReference type="SAM" id="SignalP"/>
    </source>
</evidence>
<dbReference type="GO" id="GO:0045087">
    <property type="term" value="P:innate immune response"/>
    <property type="evidence" value="ECO:0007669"/>
    <property type="project" value="InterPro"/>
</dbReference>
<comment type="caution">
    <text evidence="3">The sequence shown here is derived from an EMBL/GenBank/DDBJ whole genome shotgun (WGS) entry which is preliminary data.</text>
</comment>
<gene>
    <name evidence="3" type="ORF">CTI12_AA482440</name>
</gene>
<evidence type="ECO:0000313" key="4">
    <source>
        <dbReference type="Proteomes" id="UP000245207"/>
    </source>
</evidence>
<proteinExistence type="predicted"/>
<dbReference type="AlphaFoldDB" id="A0A2U1L0W1"/>
<protein>
    <submittedName>
        <fullName evidence="3">Uncharacterized protein</fullName>
    </submittedName>
</protein>
<dbReference type="Proteomes" id="UP000245207">
    <property type="component" value="Unassembled WGS sequence"/>
</dbReference>
<dbReference type="EMBL" id="PKPP01012283">
    <property type="protein sequence ID" value="PWA42628.1"/>
    <property type="molecule type" value="Genomic_DNA"/>
</dbReference>
<keyword evidence="4" id="KW-1185">Reference proteome</keyword>
<feature type="chain" id="PRO_5015644300" evidence="2">
    <location>
        <begin position="25"/>
        <end position="137"/>
    </location>
</feature>
<dbReference type="PANTHER" id="PTHR34663:SF9">
    <property type="entry name" value="OS06G0637400 PROTEIN"/>
    <property type="match status" value="1"/>
</dbReference>
<accession>A0A2U1L0W1</accession>
<dbReference type="GO" id="GO:0050793">
    <property type="term" value="P:regulation of developmental process"/>
    <property type="evidence" value="ECO:0007669"/>
    <property type="project" value="InterPro"/>
</dbReference>
<sequence length="137" mass="14601">MAIRYYFIANVLLLLSSLNVSIVARPISVIKSVGHVNHAIKSDHVDLFSLAAIKTGGRQSEGGVGHEFPTFEYFGNIKNSDPSPGEKGHEFKSYNILGDMKNSGPSAGGKGHEFPSSVESLGNLKNSGPSSGERDIN</sequence>
<dbReference type="InterPro" id="IPR044700">
    <property type="entry name" value="PIP2/PIPL1"/>
</dbReference>
<keyword evidence="2" id="KW-0732">Signal</keyword>
<reference evidence="3 4" key="1">
    <citation type="journal article" date="2018" name="Mol. Plant">
        <title>The genome of Artemisia annua provides insight into the evolution of Asteraceae family and artemisinin biosynthesis.</title>
        <authorList>
            <person name="Shen Q."/>
            <person name="Zhang L."/>
            <person name="Liao Z."/>
            <person name="Wang S."/>
            <person name="Yan T."/>
            <person name="Shi P."/>
            <person name="Liu M."/>
            <person name="Fu X."/>
            <person name="Pan Q."/>
            <person name="Wang Y."/>
            <person name="Lv Z."/>
            <person name="Lu X."/>
            <person name="Zhang F."/>
            <person name="Jiang W."/>
            <person name="Ma Y."/>
            <person name="Chen M."/>
            <person name="Hao X."/>
            <person name="Li L."/>
            <person name="Tang Y."/>
            <person name="Lv G."/>
            <person name="Zhou Y."/>
            <person name="Sun X."/>
            <person name="Brodelius P.E."/>
            <person name="Rose J.K.C."/>
            <person name="Tang K."/>
        </authorList>
    </citation>
    <scope>NUCLEOTIDE SEQUENCE [LARGE SCALE GENOMIC DNA]</scope>
    <source>
        <strain evidence="4">cv. Huhao1</strain>
        <tissue evidence="3">Leaf</tissue>
    </source>
</reference>